<comment type="caution">
    <text evidence="2">The sequence shown here is derived from an EMBL/GenBank/DDBJ whole genome shotgun (WGS) entry which is preliminary data.</text>
</comment>
<dbReference type="EMBL" id="JAXQNO010000023">
    <property type="protein sequence ID" value="KAK4765658.1"/>
    <property type="molecule type" value="Genomic_DNA"/>
</dbReference>
<accession>A0AAN7KBB0</accession>
<dbReference type="InterPro" id="IPR008581">
    <property type="entry name" value="DUF863_pln"/>
</dbReference>
<dbReference type="PANTHER" id="PTHR33167">
    <property type="entry name" value="TRANSCRIPTION FACTOR, PUTATIVE (DUF863)-RELATED"/>
    <property type="match status" value="1"/>
</dbReference>
<organism evidence="2 3">
    <name type="scientific">Trapa natans</name>
    <name type="common">Water chestnut</name>
    <dbReference type="NCBI Taxonomy" id="22666"/>
    <lineage>
        <taxon>Eukaryota</taxon>
        <taxon>Viridiplantae</taxon>
        <taxon>Streptophyta</taxon>
        <taxon>Embryophyta</taxon>
        <taxon>Tracheophyta</taxon>
        <taxon>Spermatophyta</taxon>
        <taxon>Magnoliopsida</taxon>
        <taxon>eudicotyledons</taxon>
        <taxon>Gunneridae</taxon>
        <taxon>Pentapetalae</taxon>
        <taxon>rosids</taxon>
        <taxon>malvids</taxon>
        <taxon>Myrtales</taxon>
        <taxon>Lythraceae</taxon>
        <taxon>Trapa</taxon>
    </lineage>
</organism>
<feature type="compositionally biased region" description="Basic residues" evidence="1">
    <location>
        <begin position="772"/>
        <end position="781"/>
    </location>
</feature>
<feature type="region of interest" description="Disordered" evidence="1">
    <location>
        <begin position="772"/>
        <end position="799"/>
    </location>
</feature>
<feature type="region of interest" description="Disordered" evidence="1">
    <location>
        <begin position="386"/>
        <end position="413"/>
    </location>
</feature>
<name>A0AAN7KBB0_TRANT</name>
<evidence type="ECO:0000313" key="2">
    <source>
        <dbReference type="EMBL" id="KAK4765658.1"/>
    </source>
</evidence>
<dbReference type="Pfam" id="PF05904">
    <property type="entry name" value="DUF863"/>
    <property type="match status" value="2"/>
</dbReference>
<keyword evidence="3" id="KW-1185">Reference proteome</keyword>
<gene>
    <name evidence="2" type="ORF">SAY86_026748</name>
</gene>
<reference evidence="2 3" key="1">
    <citation type="journal article" date="2023" name="Hortic Res">
        <title>Pangenome of water caltrop reveals structural variations and asymmetric subgenome divergence after allopolyploidization.</title>
        <authorList>
            <person name="Zhang X."/>
            <person name="Chen Y."/>
            <person name="Wang L."/>
            <person name="Yuan Y."/>
            <person name="Fang M."/>
            <person name="Shi L."/>
            <person name="Lu R."/>
            <person name="Comes H.P."/>
            <person name="Ma Y."/>
            <person name="Chen Y."/>
            <person name="Huang G."/>
            <person name="Zhou Y."/>
            <person name="Zheng Z."/>
            <person name="Qiu Y."/>
        </authorList>
    </citation>
    <scope>NUCLEOTIDE SEQUENCE [LARGE SCALE GENOMIC DNA]</scope>
    <source>
        <strain evidence="2">F231</strain>
    </source>
</reference>
<dbReference type="PANTHER" id="PTHR33167:SF4">
    <property type="entry name" value="TRANSCRIPTION FACTOR, PUTATIVE (DUF863)-RELATED"/>
    <property type="match status" value="1"/>
</dbReference>
<dbReference type="AlphaFoldDB" id="A0AAN7KBB0"/>
<sequence>MLNVMKPDSSAQKSDLPGMGAEMQFKSYMPRYCSPGDLNEDANGYSSWSVHCRDGPLQNGQLYNSSRPSAVADLCIGYDRDSVKKKMLEHEAVFKKQVYELHRLYRIQKDLMDEIKRKDVPSSCLASRSLVPEDAWKWQSPGTISSCGRQSISGSEASCSPIKSWTGHNSPQTFPLQMQKQDGFSSKVPEQFEFRPSKVRRRMFDLALPAEHYIDTEESKSFKGKTYHWENKSMVDLNQPGHIEDTNVPVQPQTQTLHGRKILSKEFSSKSECGSSDGMLSNQHADNNGSGRGWLYHSTNAGHENVDLKHALQSKIHDIPAHSPAHNLNQHKFSLVTDLTKSNLHSLSAREMPSGSLTEKSLSFEGGACPDPSSIYNQNFQRPTLGHGSLGKRWQQNGGKHDSGLGNKSPHDQIGLFPVSSSSGPKGILNRLGDQDSVGVKPSAMMDLNEALSDGEEMQEDHLTILPWMKVKPYEREDGIPNTDSGLKEKIPSQLPTDLTGTGKSEDEIAESGRNIRMFDINLPSDQIPELNNVIGEATPFLENEVLSTKSYGLEREIDLNSCADEGETFLSIDEGAVGRKISVTIDLEAPACLEMEEISSEDEMHIQSHHGEIEHRSDETKIAADVILAISSAVLDLPEPSSAENLKWFASIVLKEIQIPDCRSPSLGLDYFECMTLKLTEMKDEEHLPQQPLALLETLKLREEAAAIAKLAANHRPQRRGRQKRDFQRDILPGLISLSRHEVMEDMQTFCGIMRATGHTWNCAPTRGKLARNRSARPKRNSTSCPSPPVPFPANTPALNLTSWGKTRRLRRQRCPAPLGMTPLIQLT</sequence>
<evidence type="ECO:0000313" key="3">
    <source>
        <dbReference type="Proteomes" id="UP001346149"/>
    </source>
</evidence>
<feature type="region of interest" description="Disordered" evidence="1">
    <location>
        <begin position="480"/>
        <end position="505"/>
    </location>
</feature>
<evidence type="ECO:0000256" key="1">
    <source>
        <dbReference type="SAM" id="MobiDB-lite"/>
    </source>
</evidence>
<dbReference type="Proteomes" id="UP001346149">
    <property type="component" value="Unassembled WGS sequence"/>
</dbReference>
<feature type="compositionally biased region" description="Polar residues" evidence="1">
    <location>
        <begin position="494"/>
        <end position="503"/>
    </location>
</feature>
<proteinExistence type="predicted"/>
<protein>
    <submittedName>
        <fullName evidence="2">Uncharacterized protein</fullName>
    </submittedName>
</protein>